<accession>A0A495JFL8</accession>
<feature type="domain" description="L,D-TPase catalytic" evidence="7">
    <location>
        <begin position="105"/>
        <end position="227"/>
    </location>
</feature>
<evidence type="ECO:0000256" key="1">
    <source>
        <dbReference type="ARBA" id="ARBA00004752"/>
    </source>
</evidence>
<keyword evidence="3 6" id="KW-0133">Cell shape</keyword>
<dbReference type="GO" id="GO:0071555">
    <property type="term" value="P:cell wall organization"/>
    <property type="evidence" value="ECO:0007669"/>
    <property type="project" value="UniProtKB-UniRule"/>
</dbReference>
<evidence type="ECO:0000256" key="5">
    <source>
        <dbReference type="ARBA" id="ARBA00023316"/>
    </source>
</evidence>
<evidence type="ECO:0000256" key="4">
    <source>
        <dbReference type="ARBA" id="ARBA00022984"/>
    </source>
</evidence>
<evidence type="ECO:0000256" key="2">
    <source>
        <dbReference type="ARBA" id="ARBA00022679"/>
    </source>
</evidence>
<protein>
    <submittedName>
        <fullName evidence="8">L,D-transpeptidase-like protein</fullName>
    </submittedName>
</protein>
<dbReference type="AlphaFoldDB" id="A0A495JFL8"/>
<comment type="caution">
    <text evidence="8">The sequence shown here is derived from an EMBL/GenBank/DDBJ whole genome shotgun (WGS) entry which is preliminary data.</text>
</comment>
<evidence type="ECO:0000256" key="3">
    <source>
        <dbReference type="ARBA" id="ARBA00022960"/>
    </source>
</evidence>
<name>A0A495JFL8_9ACTN</name>
<dbReference type="EMBL" id="RBKT01000001">
    <property type="protein sequence ID" value="RKR87531.1"/>
    <property type="molecule type" value="Genomic_DNA"/>
</dbReference>
<keyword evidence="9" id="KW-1185">Reference proteome</keyword>
<dbReference type="Proteomes" id="UP000277671">
    <property type="component" value="Unassembled WGS sequence"/>
</dbReference>
<keyword evidence="4 6" id="KW-0573">Peptidoglycan synthesis</keyword>
<dbReference type="Gene3D" id="2.40.440.10">
    <property type="entry name" value="L,D-transpeptidase catalytic domain-like"/>
    <property type="match status" value="1"/>
</dbReference>
<feature type="active site" description="Nucleophile" evidence="6">
    <location>
        <position position="203"/>
    </location>
</feature>
<dbReference type="SUPFAM" id="SSF141523">
    <property type="entry name" value="L,D-transpeptidase catalytic domain-like"/>
    <property type="match status" value="1"/>
</dbReference>
<feature type="active site" description="Proton donor/acceptor" evidence="6">
    <location>
        <position position="187"/>
    </location>
</feature>
<reference evidence="8 9" key="1">
    <citation type="submission" date="2018-10" db="EMBL/GenBank/DDBJ databases">
        <title>Sequencing the genomes of 1000 actinobacteria strains.</title>
        <authorList>
            <person name="Klenk H.-P."/>
        </authorList>
    </citation>
    <scope>NUCLEOTIDE SEQUENCE [LARGE SCALE GENOMIC DNA]</scope>
    <source>
        <strain evidence="8 9">DSM 45175</strain>
    </source>
</reference>
<evidence type="ECO:0000256" key="6">
    <source>
        <dbReference type="PROSITE-ProRule" id="PRU01373"/>
    </source>
</evidence>
<evidence type="ECO:0000313" key="9">
    <source>
        <dbReference type="Proteomes" id="UP000277671"/>
    </source>
</evidence>
<comment type="pathway">
    <text evidence="1 6">Cell wall biogenesis; peptidoglycan biosynthesis.</text>
</comment>
<dbReference type="InterPro" id="IPR038063">
    <property type="entry name" value="Transpep_catalytic_dom"/>
</dbReference>
<dbReference type="GO" id="GO:0016740">
    <property type="term" value="F:transferase activity"/>
    <property type="evidence" value="ECO:0007669"/>
    <property type="project" value="UniProtKB-KW"/>
</dbReference>
<dbReference type="GO" id="GO:0008360">
    <property type="term" value="P:regulation of cell shape"/>
    <property type="evidence" value="ECO:0007669"/>
    <property type="project" value="UniProtKB-UniRule"/>
</dbReference>
<dbReference type="Pfam" id="PF03734">
    <property type="entry name" value="YkuD"/>
    <property type="match status" value="1"/>
</dbReference>
<evidence type="ECO:0000259" key="7">
    <source>
        <dbReference type="PROSITE" id="PS52029"/>
    </source>
</evidence>
<dbReference type="PROSITE" id="PS52029">
    <property type="entry name" value="LD_TPASE"/>
    <property type="match status" value="1"/>
</dbReference>
<gene>
    <name evidence="8" type="ORF">BDK92_1810</name>
</gene>
<dbReference type="UniPathway" id="UPA00219"/>
<dbReference type="GO" id="GO:0009252">
    <property type="term" value="P:peptidoglycan biosynthetic process"/>
    <property type="evidence" value="ECO:0007669"/>
    <property type="project" value="UniProtKB-UniPathway"/>
</dbReference>
<evidence type="ECO:0000313" key="8">
    <source>
        <dbReference type="EMBL" id="RKR87531.1"/>
    </source>
</evidence>
<dbReference type="InterPro" id="IPR005490">
    <property type="entry name" value="LD_TPept_cat_dom"/>
</dbReference>
<dbReference type="CDD" id="cd16913">
    <property type="entry name" value="YkuD_like"/>
    <property type="match status" value="1"/>
</dbReference>
<keyword evidence="2" id="KW-0808">Transferase</keyword>
<proteinExistence type="predicted"/>
<keyword evidence="5 6" id="KW-0961">Cell wall biogenesis/degradation</keyword>
<sequence>MPAIPPPANLPVVDYAAAPGGFPADPDPMSTVRLREGLHPTAKVGAYDAPGGKPRAFLTPNLAGVPLTVPIVERRSGWAGVLLPSANRTLAWVPPGNWETVALRDQLVVERKTFRLTWFRDDKPVQTWRATLGTWETPTPLGRTFVLGRSTLVGKVYANTDVFALGAVPDDPDAVPAGLRGAHIGLHTWYNDDTLGKNVTDGCIRITKSGQRKLLEEIIPGTSLVVVDKLPAATPGPLTGG</sequence>
<organism evidence="8 9">
    <name type="scientific">Micromonospora pisi</name>
    <dbReference type="NCBI Taxonomy" id="589240"/>
    <lineage>
        <taxon>Bacteria</taxon>
        <taxon>Bacillati</taxon>
        <taxon>Actinomycetota</taxon>
        <taxon>Actinomycetes</taxon>
        <taxon>Micromonosporales</taxon>
        <taxon>Micromonosporaceae</taxon>
        <taxon>Micromonospora</taxon>
    </lineage>
</organism>